<accession>A0A0Q0JQT9</accession>
<evidence type="ECO:0000313" key="2">
    <source>
        <dbReference type="EMBL" id="KPZ16647.1"/>
    </source>
</evidence>
<dbReference type="AlphaFoldDB" id="A0A0Q0JQT9"/>
<evidence type="ECO:0000256" key="1">
    <source>
        <dbReference type="SAM" id="MobiDB-lite"/>
    </source>
</evidence>
<reference evidence="2 3" key="1">
    <citation type="submission" date="2015-09" db="EMBL/GenBank/DDBJ databases">
        <title>Genome announcement of multiple Pseudomonas syringae strains.</title>
        <authorList>
            <person name="Thakur S."/>
            <person name="Wang P.W."/>
            <person name="Gong Y."/>
            <person name="Weir B.S."/>
            <person name="Guttman D.S."/>
        </authorList>
    </citation>
    <scope>NUCLEOTIDE SEQUENCE [LARGE SCALE GENOMIC DNA]</scope>
    <source>
        <strain evidence="2 3">ICMP3963</strain>
    </source>
</reference>
<dbReference type="EMBL" id="LJRR01000192">
    <property type="protein sequence ID" value="KPZ16647.1"/>
    <property type="molecule type" value="Genomic_DNA"/>
</dbReference>
<comment type="caution">
    <text evidence="2">The sequence shown here is derived from an EMBL/GenBank/DDBJ whole genome shotgun (WGS) entry which is preliminary data.</text>
</comment>
<feature type="compositionally biased region" description="Polar residues" evidence="1">
    <location>
        <begin position="87"/>
        <end position="102"/>
    </location>
</feature>
<sequence>MSDWRSKPRNGKAQFLKHLPLIQSRLKGGETQSAIRLELMQEAGLVISKAQFSRYLKAFNLIQNLPSSTPTSAKDSNLHGAEKNPVPVTTSENSKAALNKSANPRKPMTPADFRKIREDVDKMDLNALISGRGIVYDEK</sequence>
<dbReference type="PATRIC" id="fig|251703.9.peg.371"/>
<protein>
    <submittedName>
        <fullName evidence="2">Uncharacterized protein</fullName>
    </submittedName>
</protein>
<proteinExistence type="predicted"/>
<organism evidence="2 3">
    <name type="scientific">Pseudomonas syringae pv. viburni</name>
    <dbReference type="NCBI Taxonomy" id="251703"/>
    <lineage>
        <taxon>Bacteria</taxon>
        <taxon>Pseudomonadati</taxon>
        <taxon>Pseudomonadota</taxon>
        <taxon>Gammaproteobacteria</taxon>
        <taxon>Pseudomonadales</taxon>
        <taxon>Pseudomonadaceae</taxon>
        <taxon>Pseudomonas</taxon>
    </lineage>
</organism>
<dbReference type="Proteomes" id="UP000050317">
    <property type="component" value="Unassembled WGS sequence"/>
</dbReference>
<gene>
    <name evidence="2" type="ORF">ALO40_200135</name>
</gene>
<evidence type="ECO:0000313" key="3">
    <source>
        <dbReference type="Proteomes" id="UP000050317"/>
    </source>
</evidence>
<dbReference type="RefSeq" id="WP_044422733.1">
    <property type="nucleotide sequence ID" value="NZ_JYHK01000059.1"/>
</dbReference>
<name>A0A0Q0JQT9_9PSED</name>
<feature type="compositionally biased region" description="Polar residues" evidence="1">
    <location>
        <begin position="65"/>
        <end position="75"/>
    </location>
</feature>
<feature type="region of interest" description="Disordered" evidence="1">
    <location>
        <begin position="65"/>
        <end position="112"/>
    </location>
</feature>